<feature type="non-terminal residue" evidence="1">
    <location>
        <position position="72"/>
    </location>
</feature>
<evidence type="ECO:0000313" key="1">
    <source>
        <dbReference type="EMBL" id="KAK3738567.1"/>
    </source>
</evidence>
<reference evidence="1" key="1">
    <citation type="journal article" date="2023" name="G3 (Bethesda)">
        <title>A reference genome for the long-term kleptoplast-retaining sea slug Elysia crispata morphotype clarki.</title>
        <authorList>
            <person name="Eastman K.E."/>
            <person name="Pendleton A.L."/>
            <person name="Shaikh M.A."/>
            <person name="Suttiyut T."/>
            <person name="Ogas R."/>
            <person name="Tomko P."/>
            <person name="Gavelis G."/>
            <person name="Widhalm J.R."/>
            <person name="Wisecaver J.H."/>
        </authorList>
    </citation>
    <scope>NUCLEOTIDE SEQUENCE</scope>
    <source>
        <strain evidence="1">ECLA1</strain>
    </source>
</reference>
<keyword evidence="2" id="KW-1185">Reference proteome</keyword>
<evidence type="ECO:0000313" key="2">
    <source>
        <dbReference type="Proteomes" id="UP001283361"/>
    </source>
</evidence>
<gene>
    <name evidence="1" type="ORF">RRG08_016041</name>
</gene>
<organism evidence="1 2">
    <name type="scientific">Elysia crispata</name>
    <name type="common">lettuce slug</name>
    <dbReference type="NCBI Taxonomy" id="231223"/>
    <lineage>
        <taxon>Eukaryota</taxon>
        <taxon>Metazoa</taxon>
        <taxon>Spiralia</taxon>
        <taxon>Lophotrochozoa</taxon>
        <taxon>Mollusca</taxon>
        <taxon>Gastropoda</taxon>
        <taxon>Heterobranchia</taxon>
        <taxon>Euthyneura</taxon>
        <taxon>Panpulmonata</taxon>
        <taxon>Sacoglossa</taxon>
        <taxon>Placobranchoidea</taxon>
        <taxon>Plakobranchidae</taxon>
        <taxon>Elysia</taxon>
    </lineage>
</organism>
<proteinExistence type="predicted"/>
<comment type="caution">
    <text evidence="1">The sequence shown here is derived from an EMBL/GenBank/DDBJ whole genome shotgun (WGS) entry which is preliminary data.</text>
</comment>
<dbReference type="EMBL" id="JAWDGP010006592">
    <property type="protein sequence ID" value="KAK3738567.1"/>
    <property type="molecule type" value="Genomic_DNA"/>
</dbReference>
<name>A0AAE0YBW8_9GAST</name>
<protein>
    <submittedName>
        <fullName evidence="1">Uncharacterized protein</fullName>
    </submittedName>
</protein>
<dbReference type="Proteomes" id="UP001283361">
    <property type="component" value="Unassembled WGS sequence"/>
</dbReference>
<accession>A0AAE0YBW8</accession>
<dbReference type="AlphaFoldDB" id="A0AAE0YBW8"/>
<sequence>MCSGALSSQTLSTFFNFTILRSYHDVSPDSSHSTRLQLEKSASVCLVISTKGLLYANPPNDTCYVFRNPDSK</sequence>